<dbReference type="EMBL" id="JAIRBM010000021">
    <property type="protein sequence ID" value="MBZ6078690.1"/>
    <property type="molecule type" value="Genomic_DNA"/>
</dbReference>
<gene>
    <name evidence="1" type="ORF">K9B37_20735</name>
</gene>
<name>A0ABS7VUF3_9HYPH</name>
<comment type="caution">
    <text evidence="1">The sequence shown here is derived from an EMBL/GenBank/DDBJ whole genome shotgun (WGS) entry which is preliminary data.</text>
</comment>
<dbReference type="PANTHER" id="PTHR43857">
    <property type="entry name" value="BLR7761 PROTEIN"/>
    <property type="match status" value="1"/>
</dbReference>
<dbReference type="Proteomes" id="UP000704176">
    <property type="component" value="Unassembled WGS sequence"/>
</dbReference>
<dbReference type="InterPro" id="IPR006175">
    <property type="entry name" value="YjgF/YER057c/UK114"/>
</dbReference>
<accession>A0ABS7VUF3</accession>
<proteinExistence type="predicted"/>
<dbReference type="PANTHER" id="PTHR43857:SF1">
    <property type="entry name" value="YJGH FAMILY PROTEIN"/>
    <property type="match status" value="1"/>
</dbReference>
<protein>
    <submittedName>
        <fullName evidence="1">RidA family protein</fullName>
    </submittedName>
</protein>
<dbReference type="Pfam" id="PF01042">
    <property type="entry name" value="Ribonuc_L-PSP"/>
    <property type="match status" value="1"/>
</dbReference>
<evidence type="ECO:0000313" key="2">
    <source>
        <dbReference type="Proteomes" id="UP000704176"/>
    </source>
</evidence>
<sequence>MTDFINSAAIAPPFSTYSHAALVPAGTRLMFLSGQLGVAPDRAVPEGCAAQARLCFANIAAVLAEAGMTLSDIVRINAFVAAREHLAPYMDVRNALFASPGPASTLMIVTGFARPEFVVEVEVVAAAPD</sequence>
<dbReference type="SUPFAM" id="SSF55298">
    <property type="entry name" value="YjgF-like"/>
    <property type="match status" value="1"/>
</dbReference>
<dbReference type="RefSeq" id="WP_224315436.1">
    <property type="nucleotide sequence ID" value="NZ_JAIRBM010000021.1"/>
</dbReference>
<evidence type="ECO:0000313" key="1">
    <source>
        <dbReference type="EMBL" id="MBZ6078690.1"/>
    </source>
</evidence>
<reference evidence="1 2" key="1">
    <citation type="submission" date="2021-09" db="EMBL/GenBank/DDBJ databases">
        <title>The complete genome sequence of a new microorganism.</title>
        <authorList>
            <person name="Zi Z."/>
        </authorList>
    </citation>
    <scope>NUCLEOTIDE SEQUENCE [LARGE SCALE GENOMIC DNA]</scope>
    <source>
        <strain evidence="1 2">WGZ8</strain>
    </source>
</reference>
<dbReference type="CDD" id="cd00448">
    <property type="entry name" value="YjgF_YER057c_UK114_family"/>
    <property type="match status" value="1"/>
</dbReference>
<keyword evidence="2" id="KW-1185">Reference proteome</keyword>
<dbReference type="Gene3D" id="3.30.1330.40">
    <property type="entry name" value="RutC-like"/>
    <property type="match status" value="1"/>
</dbReference>
<organism evidence="1 2">
    <name type="scientific">Microvirga puerhi</name>
    <dbReference type="NCBI Taxonomy" id="2876078"/>
    <lineage>
        <taxon>Bacteria</taxon>
        <taxon>Pseudomonadati</taxon>
        <taxon>Pseudomonadota</taxon>
        <taxon>Alphaproteobacteria</taxon>
        <taxon>Hyphomicrobiales</taxon>
        <taxon>Methylobacteriaceae</taxon>
        <taxon>Microvirga</taxon>
    </lineage>
</organism>
<dbReference type="InterPro" id="IPR035959">
    <property type="entry name" value="RutC-like_sf"/>
</dbReference>